<organism evidence="1">
    <name type="scientific">Anguilla anguilla</name>
    <name type="common">European freshwater eel</name>
    <name type="synonym">Muraena anguilla</name>
    <dbReference type="NCBI Taxonomy" id="7936"/>
    <lineage>
        <taxon>Eukaryota</taxon>
        <taxon>Metazoa</taxon>
        <taxon>Chordata</taxon>
        <taxon>Craniata</taxon>
        <taxon>Vertebrata</taxon>
        <taxon>Euteleostomi</taxon>
        <taxon>Actinopterygii</taxon>
        <taxon>Neopterygii</taxon>
        <taxon>Teleostei</taxon>
        <taxon>Anguilliformes</taxon>
        <taxon>Anguillidae</taxon>
        <taxon>Anguilla</taxon>
    </lineage>
</organism>
<dbReference type="EMBL" id="GBXM01010270">
    <property type="protein sequence ID" value="JAH98307.1"/>
    <property type="molecule type" value="Transcribed_RNA"/>
</dbReference>
<sequence length="77" mass="8610">MSSAYLCVFSYAAIEKDSSTVTYFENLQSGADPEFAQYCCTSRGRCVVTSLPGRNNINLTTQFWKTGDIFFSLQNTL</sequence>
<name>A0A0E9X6G7_ANGAN</name>
<reference evidence="1" key="1">
    <citation type="submission" date="2014-11" db="EMBL/GenBank/DDBJ databases">
        <authorList>
            <person name="Amaro Gonzalez C."/>
        </authorList>
    </citation>
    <scope>NUCLEOTIDE SEQUENCE</scope>
</reference>
<dbReference type="AlphaFoldDB" id="A0A0E9X6G7"/>
<evidence type="ECO:0000313" key="1">
    <source>
        <dbReference type="EMBL" id="JAH98307.1"/>
    </source>
</evidence>
<proteinExistence type="predicted"/>
<protein>
    <submittedName>
        <fullName evidence="1">Uncharacterized protein</fullName>
    </submittedName>
</protein>
<accession>A0A0E9X6G7</accession>
<reference evidence="1" key="2">
    <citation type="journal article" date="2015" name="Fish Shellfish Immunol.">
        <title>Early steps in the European eel (Anguilla anguilla)-Vibrio vulnificus interaction in the gills: Role of the RtxA13 toxin.</title>
        <authorList>
            <person name="Callol A."/>
            <person name="Pajuelo D."/>
            <person name="Ebbesson L."/>
            <person name="Teles M."/>
            <person name="MacKenzie S."/>
            <person name="Amaro C."/>
        </authorList>
    </citation>
    <scope>NUCLEOTIDE SEQUENCE</scope>
</reference>